<feature type="region of interest" description="Disordered" evidence="3">
    <location>
        <begin position="259"/>
        <end position="294"/>
    </location>
</feature>
<dbReference type="Pfam" id="PF00665">
    <property type="entry name" value="rve"/>
    <property type="match status" value="1"/>
</dbReference>
<dbReference type="EMBL" id="BKCJ010375298">
    <property type="protein sequence ID" value="GFA14138.1"/>
    <property type="molecule type" value="Genomic_DNA"/>
</dbReference>
<dbReference type="GO" id="GO:0016787">
    <property type="term" value="F:hydrolase activity"/>
    <property type="evidence" value="ECO:0007669"/>
    <property type="project" value="UniProtKB-KW"/>
</dbReference>
<feature type="non-terminal residue" evidence="5">
    <location>
        <position position="605"/>
    </location>
</feature>
<evidence type="ECO:0000256" key="2">
    <source>
        <dbReference type="ARBA" id="ARBA00022801"/>
    </source>
</evidence>
<feature type="compositionally biased region" description="Polar residues" evidence="3">
    <location>
        <begin position="262"/>
        <end position="274"/>
    </location>
</feature>
<dbReference type="InterPro" id="IPR012337">
    <property type="entry name" value="RNaseH-like_sf"/>
</dbReference>
<evidence type="ECO:0000256" key="3">
    <source>
        <dbReference type="SAM" id="MobiDB-lite"/>
    </source>
</evidence>
<dbReference type="InterPro" id="IPR001584">
    <property type="entry name" value="Integrase_cat-core"/>
</dbReference>
<dbReference type="SUPFAM" id="SSF53098">
    <property type="entry name" value="Ribonuclease H-like"/>
    <property type="match status" value="1"/>
</dbReference>
<dbReference type="PANTHER" id="PTHR42648">
    <property type="entry name" value="TRANSPOSASE, PUTATIVE-RELATED"/>
    <property type="match status" value="1"/>
</dbReference>
<dbReference type="PANTHER" id="PTHR42648:SF18">
    <property type="entry name" value="RETROTRANSPOSON, UNCLASSIFIED-LIKE PROTEIN"/>
    <property type="match status" value="1"/>
</dbReference>
<evidence type="ECO:0000259" key="4">
    <source>
        <dbReference type="PROSITE" id="PS50994"/>
    </source>
</evidence>
<accession>A0A699J6U1</accession>
<organism evidence="5">
    <name type="scientific">Tanacetum cinerariifolium</name>
    <name type="common">Dalmatian daisy</name>
    <name type="synonym">Chrysanthemum cinerariifolium</name>
    <dbReference type="NCBI Taxonomy" id="118510"/>
    <lineage>
        <taxon>Eukaryota</taxon>
        <taxon>Viridiplantae</taxon>
        <taxon>Streptophyta</taxon>
        <taxon>Embryophyta</taxon>
        <taxon>Tracheophyta</taxon>
        <taxon>Spermatophyta</taxon>
        <taxon>Magnoliopsida</taxon>
        <taxon>eudicotyledons</taxon>
        <taxon>Gunneridae</taxon>
        <taxon>Pentapetalae</taxon>
        <taxon>asterids</taxon>
        <taxon>campanulids</taxon>
        <taxon>Asterales</taxon>
        <taxon>Asteraceae</taxon>
        <taxon>Asteroideae</taxon>
        <taxon>Anthemideae</taxon>
        <taxon>Anthemidinae</taxon>
        <taxon>Tanacetum</taxon>
    </lineage>
</organism>
<dbReference type="InterPro" id="IPR039537">
    <property type="entry name" value="Retrotran_Ty1/copia-like"/>
</dbReference>
<evidence type="ECO:0000256" key="1">
    <source>
        <dbReference type="ARBA" id="ARBA00022723"/>
    </source>
</evidence>
<dbReference type="GO" id="GO:0015074">
    <property type="term" value="P:DNA integration"/>
    <property type="evidence" value="ECO:0007669"/>
    <property type="project" value="InterPro"/>
</dbReference>
<dbReference type="PROSITE" id="PS50994">
    <property type="entry name" value="INTEGRASE"/>
    <property type="match status" value="1"/>
</dbReference>
<protein>
    <recommendedName>
        <fullName evidence="4">Integrase catalytic domain-containing protein</fullName>
    </recommendedName>
</protein>
<keyword evidence="1" id="KW-0479">Metal-binding</keyword>
<comment type="caution">
    <text evidence="5">The sequence shown here is derived from an EMBL/GenBank/DDBJ whole genome shotgun (WGS) entry which is preliminary data.</text>
</comment>
<dbReference type="AlphaFoldDB" id="A0A699J6U1"/>
<sequence length="605" mass="68271">MGYGDYKIGNVTILRVYFVEGLGHNLFFVRQFCDSDLEVTFRQHIWFIRNLECVDLLTGSRGNNLYTLSLGDIMASPHLSVFCPRPQRLSPGYGDHLCSACAMGKSKKKSHKPKSEDTNQEKLYFLHMDLCGPMHVESANGKKYILVIVDGYSRFTWVKCLRSKDEAPDFIIKFLKMIQVRLKVSVHRIRTDNGTEFVNQTLHEYYEQVGISHETSVARSPHQNDVVKRRNHTLHEVACTIVDPPAPEVIAPIDEVVAPEQAESTGSPSSTTVDQDAPLPSKFQTTPETQPPVIPQDVEEDNHDIEVTHMGNDPLFGMPIPEVASDQSSSTFPQDCNYMSKLFSATTMLSILLWNPRRIKWIYKVKLDELGGILKNKARLVACGYRQDEGSNFKESFAPVARLEAIRIFIAYVINKNMVVYQMDVNTEFLNGHMREEVYVSQSNGFVDPETLITSQSNQNFHLNELEKIKRMNDVSLKATQNQIDMVKIELRNEMKTSIQTSLSKQTNEIKNIMASLLHMNTASTSGSRTLPGNKIANPKGELKAITTRSGLVTDGPTVLNPPKFVNLEENECVEETYTDPDLAECTIKVPPPPVQKPKPLIQRH</sequence>
<dbReference type="InterPro" id="IPR036397">
    <property type="entry name" value="RNaseH_sf"/>
</dbReference>
<dbReference type="GO" id="GO:0003676">
    <property type="term" value="F:nucleic acid binding"/>
    <property type="evidence" value="ECO:0007669"/>
    <property type="project" value="InterPro"/>
</dbReference>
<proteinExistence type="predicted"/>
<evidence type="ECO:0000313" key="5">
    <source>
        <dbReference type="EMBL" id="GFA14138.1"/>
    </source>
</evidence>
<gene>
    <name evidence="5" type="ORF">Tci_586110</name>
</gene>
<dbReference type="Pfam" id="PF07727">
    <property type="entry name" value="RVT_2"/>
    <property type="match status" value="1"/>
</dbReference>
<name>A0A699J6U1_TANCI</name>
<dbReference type="Gene3D" id="3.30.420.10">
    <property type="entry name" value="Ribonuclease H-like superfamily/Ribonuclease H"/>
    <property type="match status" value="1"/>
</dbReference>
<keyword evidence="2" id="KW-0378">Hydrolase</keyword>
<dbReference type="GO" id="GO:0046872">
    <property type="term" value="F:metal ion binding"/>
    <property type="evidence" value="ECO:0007669"/>
    <property type="project" value="UniProtKB-KW"/>
</dbReference>
<dbReference type="InterPro" id="IPR013103">
    <property type="entry name" value="RVT_2"/>
</dbReference>
<reference evidence="5" key="1">
    <citation type="journal article" date="2019" name="Sci. Rep.">
        <title>Draft genome of Tanacetum cinerariifolium, the natural source of mosquito coil.</title>
        <authorList>
            <person name="Yamashiro T."/>
            <person name="Shiraishi A."/>
            <person name="Satake H."/>
            <person name="Nakayama K."/>
        </authorList>
    </citation>
    <scope>NUCLEOTIDE SEQUENCE</scope>
</reference>
<feature type="domain" description="Integrase catalytic" evidence="4">
    <location>
        <begin position="109"/>
        <end position="286"/>
    </location>
</feature>